<dbReference type="InterPro" id="IPR018356">
    <property type="entry name" value="Tscrpt_reg_HTH_DeoR_CS"/>
</dbReference>
<dbReference type="Proteomes" id="UP000029844">
    <property type="component" value="Unassembled WGS sequence"/>
</dbReference>
<evidence type="ECO:0000313" key="5">
    <source>
        <dbReference type="Proteomes" id="UP000029844"/>
    </source>
</evidence>
<dbReference type="STRING" id="1552123.EP57_00515"/>
<name>A0A099WLL6_9LIST</name>
<dbReference type="SMART" id="SM00420">
    <property type="entry name" value="HTH_DEOR"/>
    <property type="match status" value="1"/>
</dbReference>
<dbReference type="Gene3D" id="1.10.10.10">
    <property type="entry name" value="Winged helix-like DNA-binding domain superfamily/Winged helix DNA-binding domain"/>
    <property type="match status" value="1"/>
</dbReference>
<dbReference type="PANTHER" id="PTHR30363">
    <property type="entry name" value="HTH-TYPE TRANSCRIPTIONAL REGULATOR SRLR-RELATED"/>
    <property type="match status" value="1"/>
</dbReference>
<dbReference type="OrthoDB" id="9797223at2"/>
<dbReference type="AlphaFoldDB" id="A0A099WLL6"/>
<dbReference type="PROSITE" id="PS51000">
    <property type="entry name" value="HTH_DEOR_2"/>
    <property type="match status" value="1"/>
</dbReference>
<keyword evidence="5" id="KW-1185">Reference proteome</keyword>
<protein>
    <submittedName>
        <fullName evidence="4">DeoR faimly transcriptional regulator</fullName>
    </submittedName>
</protein>
<dbReference type="EMBL" id="JNFA01000001">
    <property type="protein sequence ID" value="KGL45516.1"/>
    <property type="molecule type" value="Genomic_DNA"/>
</dbReference>
<dbReference type="InterPro" id="IPR036390">
    <property type="entry name" value="WH_DNA-bd_sf"/>
</dbReference>
<dbReference type="InterPro" id="IPR037171">
    <property type="entry name" value="NagB/RpiA_transferase-like"/>
</dbReference>
<keyword evidence="3" id="KW-0804">Transcription</keyword>
<gene>
    <name evidence="4" type="ORF">EP57_00515</name>
</gene>
<dbReference type="GO" id="GO:0003700">
    <property type="term" value="F:DNA-binding transcription factor activity"/>
    <property type="evidence" value="ECO:0007669"/>
    <property type="project" value="InterPro"/>
</dbReference>
<organism evidence="4 5">
    <name type="scientific">Listeria booriae</name>
    <dbReference type="NCBI Taxonomy" id="1552123"/>
    <lineage>
        <taxon>Bacteria</taxon>
        <taxon>Bacillati</taxon>
        <taxon>Bacillota</taxon>
        <taxon>Bacilli</taxon>
        <taxon>Bacillales</taxon>
        <taxon>Listeriaceae</taxon>
        <taxon>Listeria</taxon>
    </lineage>
</organism>
<reference evidence="4 5" key="1">
    <citation type="submission" date="2014-05" db="EMBL/GenBank/DDBJ databases">
        <title>Novel Listeriaceae from food processing environments.</title>
        <authorList>
            <person name="den Bakker H.C."/>
        </authorList>
    </citation>
    <scope>NUCLEOTIDE SEQUENCE [LARGE SCALE GENOMIC DNA]</scope>
    <source>
        <strain evidence="4 5">FSL A5-0281</strain>
    </source>
</reference>
<evidence type="ECO:0000256" key="1">
    <source>
        <dbReference type="ARBA" id="ARBA00023015"/>
    </source>
</evidence>
<dbReference type="PROSITE" id="PS00894">
    <property type="entry name" value="HTH_DEOR_1"/>
    <property type="match status" value="1"/>
</dbReference>
<dbReference type="SUPFAM" id="SSF100950">
    <property type="entry name" value="NagB/RpiA/CoA transferase-like"/>
    <property type="match status" value="1"/>
</dbReference>
<dbReference type="PRINTS" id="PR00037">
    <property type="entry name" value="HTHLACR"/>
</dbReference>
<comment type="caution">
    <text evidence="4">The sequence shown here is derived from an EMBL/GenBank/DDBJ whole genome shotgun (WGS) entry which is preliminary data.</text>
</comment>
<dbReference type="Pfam" id="PF08220">
    <property type="entry name" value="HTH_DeoR"/>
    <property type="match status" value="1"/>
</dbReference>
<dbReference type="SMART" id="SM01134">
    <property type="entry name" value="DeoRC"/>
    <property type="match status" value="1"/>
</dbReference>
<evidence type="ECO:0000256" key="3">
    <source>
        <dbReference type="ARBA" id="ARBA00023163"/>
    </source>
</evidence>
<dbReference type="Gene3D" id="3.40.50.1360">
    <property type="match status" value="1"/>
</dbReference>
<dbReference type="SUPFAM" id="SSF46785">
    <property type="entry name" value="Winged helix' DNA-binding domain"/>
    <property type="match status" value="1"/>
</dbReference>
<dbReference type="GO" id="GO:0003677">
    <property type="term" value="F:DNA binding"/>
    <property type="evidence" value="ECO:0007669"/>
    <property type="project" value="UniProtKB-KW"/>
</dbReference>
<dbReference type="GeneID" id="58715932"/>
<evidence type="ECO:0000313" key="4">
    <source>
        <dbReference type="EMBL" id="KGL45516.1"/>
    </source>
</evidence>
<accession>A0A099WLL6</accession>
<dbReference type="PANTHER" id="PTHR30363:SF60">
    <property type="entry name" value="HTH-TYPE TRANSCRIPTIONAL REGULATOR IOLR"/>
    <property type="match status" value="1"/>
</dbReference>
<dbReference type="InterPro" id="IPR036388">
    <property type="entry name" value="WH-like_DNA-bd_sf"/>
</dbReference>
<proteinExistence type="predicted"/>
<dbReference type="InterPro" id="IPR001034">
    <property type="entry name" value="DeoR_HTH"/>
</dbReference>
<evidence type="ECO:0000256" key="2">
    <source>
        <dbReference type="ARBA" id="ARBA00023125"/>
    </source>
</evidence>
<sequence length="253" mass="28552">MKEKRLQLVEEFIHEKGTASLDELCDHFQVSKNTIRRDITKILEKGTIQKVYGGVRSVTDRLVPFENRDHANQEEKRTIGQIAATFIEEDEIIFIDSGTTTRNIIEFLPKNINLTLLTNSLDIINGAALMENITLIIIGNNYKRNTKSFVGTDDSNTIDKYNVNKAFMAATGVSISHGLTNSDLLEYEIKKRIVAKAEDVFLLADHSKYNKSTLLTYCPLKDVSTIVTEQPLSDEYTTFCTENNITIADPNLL</sequence>
<dbReference type="InterPro" id="IPR050313">
    <property type="entry name" value="Carb_Metab_HTH_regulators"/>
</dbReference>
<dbReference type="InterPro" id="IPR014036">
    <property type="entry name" value="DeoR-like_C"/>
</dbReference>
<dbReference type="RefSeq" id="WP_036083124.1">
    <property type="nucleotide sequence ID" value="NZ_CBCSHQ010000002.1"/>
</dbReference>
<dbReference type="eggNOG" id="COG1349">
    <property type="taxonomic scope" value="Bacteria"/>
</dbReference>
<keyword evidence="2" id="KW-0238">DNA-binding</keyword>
<keyword evidence="1" id="KW-0805">Transcription regulation</keyword>
<dbReference type="Pfam" id="PF00455">
    <property type="entry name" value="DeoRC"/>
    <property type="match status" value="1"/>
</dbReference>